<name>A0A7S8HCU9_9HYPH</name>
<accession>A0A7S8HCU9</accession>
<evidence type="ECO:0000256" key="1">
    <source>
        <dbReference type="ARBA" id="ARBA00003236"/>
    </source>
</evidence>
<keyword evidence="7" id="KW-1185">Reference proteome</keyword>
<comment type="similarity">
    <text evidence="2">Belongs to the polysaccharide deacetylase family.</text>
</comment>
<dbReference type="RefSeq" id="WP_213161477.1">
    <property type="nucleotide sequence ID" value="NZ_CP058214.1"/>
</dbReference>
<dbReference type="CDD" id="cd10938">
    <property type="entry name" value="CE4_HpPgdA_like"/>
    <property type="match status" value="1"/>
</dbReference>
<dbReference type="AlphaFoldDB" id="A0A7S8HCU9"/>
<reference evidence="6 7" key="1">
    <citation type="submission" date="2020-06" db="EMBL/GenBank/DDBJ databases">
        <title>Genome sequence of 2 isolates from Red Sea Mangroves.</title>
        <authorList>
            <person name="Sefrji F."/>
            <person name="Michoud G."/>
            <person name="Merlino G."/>
            <person name="Daffonchio D."/>
        </authorList>
    </citation>
    <scope>NUCLEOTIDE SEQUENCE [LARGE SCALE GENOMIC DNA]</scope>
    <source>
        <strain evidence="6 7">R1DC25</strain>
    </source>
</reference>
<dbReference type="InterPro" id="IPR002509">
    <property type="entry name" value="NODB_dom"/>
</dbReference>
<dbReference type="KEGG" id="kmn:HW532_16275"/>
<dbReference type="Gene3D" id="3.20.20.370">
    <property type="entry name" value="Glycoside hydrolase/deacetylase"/>
    <property type="match status" value="1"/>
</dbReference>
<evidence type="ECO:0000256" key="2">
    <source>
        <dbReference type="ARBA" id="ARBA00010973"/>
    </source>
</evidence>
<evidence type="ECO:0000256" key="3">
    <source>
        <dbReference type="ARBA" id="ARBA00020071"/>
    </source>
</evidence>
<dbReference type="PANTHER" id="PTHR47561">
    <property type="entry name" value="POLYSACCHARIDE DEACETYLASE FAMILY PROTEIN (AFU_ORTHOLOGUE AFUA_6G05030)"/>
    <property type="match status" value="1"/>
</dbReference>
<comment type="function">
    <text evidence="1">Is involved in generating a small heat-stable compound (Nod), an acylated oligomer of N-acetylglucosamine, that stimulates mitosis in various plant protoplasts.</text>
</comment>
<dbReference type="GO" id="GO:0016810">
    <property type="term" value="F:hydrolase activity, acting on carbon-nitrogen (but not peptide) bonds"/>
    <property type="evidence" value="ECO:0007669"/>
    <property type="project" value="InterPro"/>
</dbReference>
<dbReference type="SUPFAM" id="SSF88713">
    <property type="entry name" value="Glycoside hydrolase/deacetylase"/>
    <property type="match status" value="1"/>
</dbReference>
<dbReference type="Pfam" id="PF01522">
    <property type="entry name" value="Polysacc_deac_1"/>
    <property type="match status" value="1"/>
</dbReference>
<gene>
    <name evidence="6" type="ORF">HW532_16275</name>
</gene>
<evidence type="ECO:0000313" key="7">
    <source>
        <dbReference type="Proteomes" id="UP000593594"/>
    </source>
</evidence>
<dbReference type="PANTHER" id="PTHR47561:SF1">
    <property type="entry name" value="POLYSACCHARIDE DEACETYLASE FAMILY PROTEIN (AFU_ORTHOLOGUE AFUA_6G05030)"/>
    <property type="match status" value="1"/>
</dbReference>
<dbReference type="Proteomes" id="UP000593594">
    <property type="component" value="Chromosome"/>
</dbReference>
<dbReference type="EMBL" id="CP058214">
    <property type="protein sequence ID" value="QPC44112.1"/>
    <property type="molecule type" value="Genomic_DNA"/>
</dbReference>
<sequence>MVLNLISNPPPWPGDARCAVAFTFDMDAESLLHLYHREAAPGLIGTSATLRYGPRIAVPRLVEIARHTGIKLTGYVPGWCVETYPDAIAGLVEGGHEIGHHGWLHEKPNTLSREDEERVLLRGIEAIEAATGTRPRGYRAPSYAMSEHTLDLLVEHGFSYDSSLVGDDVPYLVSGARGRLVELPSDYALDDWPQYVHMKEFGCTMPIRSPERALEVFRAEFDAAWTHGGLWVSIFHPFVSGRLARAEALLGLIAYMQEKGGVWFATMAEIAEHIEGLVETGQWHPREERLPFWREPVAPLVTPRES</sequence>
<dbReference type="InterPro" id="IPR037950">
    <property type="entry name" value="PgdA-like"/>
</dbReference>
<dbReference type="PROSITE" id="PS51677">
    <property type="entry name" value="NODB"/>
    <property type="match status" value="1"/>
</dbReference>
<feature type="domain" description="NodB homology" evidence="5">
    <location>
        <begin position="42"/>
        <end position="265"/>
    </location>
</feature>
<evidence type="ECO:0000313" key="6">
    <source>
        <dbReference type="EMBL" id="QPC44112.1"/>
    </source>
</evidence>
<proteinExistence type="inferred from homology"/>
<organism evidence="6 7">
    <name type="scientific">Kaustia mangrovi</name>
    <dbReference type="NCBI Taxonomy" id="2593653"/>
    <lineage>
        <taxon>Bacteria</taxon>
        <taxon>Pseudomonadati</taxon>
        <taxon>Pseudomonadota</taxon>
        <taxon>Alphaproteobacteria</taxon>
        <taxon>Hyphomicrobiales</taxon>
        <taxon>Parvibaculaceae</taxon>
        <taxon>Kaustia</taxon>
    </lineage>
</organism>
<evidence type="ECO:0000259" key="5">
    <source>
        <dbReference type="PROSITE" id="PS51677"/>
    </source>
</evidence>
<protein>
    <recommendedName>
        <fullName evidence="3">Chitooligosaccharide deacetylase</fullName>
    </recommendedName>
    <alternativeName>
        <fullName evidence="4">Nodulation protein B</fullName>
    </alternativeName>
</protein>
<dbReference type="InterPro" id="IPR011330">
    <property type="entry name" value="Glyco_hydro/deAcase_b/a-brl"/>
</dbReference>
<evidence type="ECO:0000256" key="4">
    <source>
        <dbReference type="ARBA" id="ARBA00032976"/>
    </source>
</evidence>
<dbReference type="GO" id="GO:0005975">
    <property type="term" value="P:carbohydrate metabolic process"/>
    <property type="evidence" value="ECO:0007669"/>
    <property type="project" value="InterPro"/>
</dbReference>